<dbReference type="EMBL" id="LAZR01003925">
    <property type="protein sequence ID" value="KKN13407.1"/>
    <property type="molecule type" value="Genomic_DNA"/>
</dbReference>
<feature type="domain" description="Blue (type 1) copper" evidence="8">
    <location>
        <begin position="27"/>
        <end position="107"/>
    </location>
</feature>
<evidence type="ECO:0000256" key="2">
    <source>
        <dbReference type="ARBA" id="ARBA00004418"/>
    </source>
</evidence>
<name>A0A0F9NMY6_9ZZZZ</name>
<comment type="subcellular location">
    <subcellularLocation>
        <location evidence="2">Periplasm</location>
    </subcellularLocation>
</comment>
<dbReference type="AlphaFoldDB" id="A0A0F9NMY6"/>
<proteinExistence type="predicted"/>
<evidence type="ECO:0000256" key="4">
    <source>
        <dbReference type="ARBA" id="ARBA00022723"/>
    </source>
</evidence>
<keyword evidence="3" id="KW-0813">Transport</keyword>
<evidence type="ECO:0000313" key="9">
    <source>
        <dbReference type="EMBL" id="KKN13407.1"/>
    </source>
</evidence>
<dbReference type="InterPro" id="IPR002386">
    <property type="entry name" value="Amicyanin/Pseudoazurin"/>
</dbReference>
<evidence type="ECO:0000256" key="5">
    <source>
        <dbReference type="ARBA" id="ARBA00022764"/>
    </source>
</evidence>
<dbReference type="InterPro" id="IPR000923">
    <property type="entry name" value="BlueCu_1"/>
</dbReference>
<evidence type="ECO:0000259" key="8">
    <source>
        <dbReference type="Pfam" id="PF00127"/>
    </source>
</evidence>
<evidence type="ECO:0000256" key="7">
    <source>
        <dbReference type="ARBA" id="ARBA00023008"/>
    </source>
</evidence>
<dbReference type="GO" id="GO:0009055">
    <property type="term" value="F:electron transfer activity"/>
    <property type="evidence" value="ECO:0007669"/>
    <property type="project" value="InterPro"/>
</dbReference>
<dbReference type="GO" id="GO:0005507">
    <property type="term" value="F:copper ion binding"/>
    <property type="evidence" value="ECO:0007669"/>
    <property type="project" value="InterPro"/>
</dbReference>
<organism evidence="9">
    <name type="scientific">marine sediment metagenome</name>
    <dbReference type="NCBI Taxonomy" id="412755"/>
    <lineage>
        <taxon>unclassified sequences</taxon>
        <taxon>metagenomes</taxon>
        <taxon>ecological metagenomes</taxon>
    </lineage>
</organism>
<dbReference type="InterPro" id="IPR028871">
    <property type="entry name" value="BlueCu_1_BS"/>
</dbReference>
<dbReference type="Gene3D" id="2.60.40.420">
    <property type="entry name" value="Cupredoxins - blue copper proteins"/>
    <property type="match status" value="1"/>
</dbReference>
<protein>
    <recommendedName>
        <fullName evidence="8">Blue (type 1) copper domain-containing protein</fullName>
    </recommendedName>
</protein>
<accession>A0A0F9NMY6</accession>
<comment type="cofactor">
    <cofactor evidence="1">
        <name>Cu cation</name>
        <dbReference type="ChEBI" id="CHEBI:23378"/>
    </cofactor>
</comment>
<evidence type="ECO:0000256" key="3">
    <source>
        <dbReference type="ARBA" id="ARBA00022448"/>
    </source>
</evidence>
<comment type="caution">
    <text evidence="9">The sequence shown here is derived from an EMBL/GenBank/DDBJ whole genome shotgun (WGS) entry which is preliminary data.</text>
</comment>
<sequence length="137" mass="14801">MTTLKKSLAMMTLATLFTSSMAFAKDVTVQAEGTKFVDMIVNVDPGDTVDWTNMDIHNVDFMFQPEGAKDFKSVIGQDVSRTFTKEGIYIYQCDPHIGLGMGGAVIVGKPTNLDALKAAHLHGGIGHVAHLAMKSLK</sequence>
<dbReference type="Pfam" id="PF00127">
    <property type="entry name" value="Copper-bind"/>
    <property type="match status" value="1"/>
</dbReference>
<keyword evidence="4" id="KW-0479">Metal-binding</keyword>
<dbReference type="PRINTS" id="PR00155">
    <property type="entry name" value="AMICYANIN"/>
</dbReference>
<dbReference type="GO" id="GO:0042597">
    <property type="term" value="C:periplasmic space"/>
    <property type="evidence" value="ECO:0007669"/>
    <property type="project" value="UniProtKB-SubCell"/>
</dbReference>
<reference evidence="9" key="1">
    <citation type="journal article" date="2015" name="Nature">
        <title>Complex archaea that bridge the gap between prokaryotes and eukaryotes.</title>
        <authorList>
            <person name="Spang A."/>
            <person name="Saw J.H."/>
            <person name="Jorgensen S.L."/>
            <person name="Zaremba-Niedzwiedzka K."/>
            <person name="Martijn J."/>
            <person name="Lind A.E."/>
            <person name="van Eijk R."/>
            <person name="Schleper C."/>
            <person name="Guy L."/>
            <person name="Ettema T.J."/>
        </authorList>
    </citation>
    <scope>NUCLEOTIDE SEQUENCE</scope>
</reference>
<keyword evidence="6" id="KW-0249">Electron transport</keyword>
<dbReference type="InterPro" id="IPR008972">
    <property type="entry name" value="Cupredoxin"/>
</dbReference>
<gene>
    <name evidence="9" type="ORF">LCGC14_1006660</name>
</gene>
<keyword evidence="5" id="KW-0574">Periplasm</keyword>
<evidence type="ECO:0000256" key="1">
    <source>
        <dbReference type="ARBA" id="ARBA00001935"/>
    </source>
</evidence>
<evidence type="ECO:0000256" key="6">
    <source>
        <dbReference type="ARBA" id="ARBA00022982"/>
    </source>
</evidence>
<keyword evidence="7" id="KW-0186">Copper</keyword>
<dbReference type="PROSITE" id="PS00196">
    <property type="entry name" value="COPPER_BLUE"/>
    <property type="match status" value="1"/>
</dbReference>
<dbReference type="SUPFAM" id="SSF49503">
    <property type="entry name" value="Cupredoxins"/>
    <property type="match status" value="1"/>
</dbReference>